<name>A0A1X7NYQ6_9HYPH</name>
<dbReference type="Proteomes" id="UP000193083">
    <property type="component" value="Unassembled WGS sequence"/>
</dbReference>
<dbReference type="PIRSF" id="PIRSF009471">
    <property type="entry name" value="UCP009471"/>
    <property type="match status" value="1"/>
</dbReference>
<dbReference type="InterPro" id="IPR010621">
    <property type="entry name" value="DUF1214"/>
</dbReference>
<evidence type="ECO:0000259" key="1">
    <source>
        <dbReference type="Pfam" id="PF06742"/>
    </source>
</evidence>
<dbReference type="EMBL" id="FXBL01000004">
    <property type="protein sequence ID" value="SMH42699.1"/>
    <property type="molecule type" value="Genomic_DNA"/>
</dbReference>
<dbReference type="InterPro" id="IPR012038">
    <property type="entry name" value="UCP009471"/>
</dbReference>
<evidence type="ECO:0000313" key="2">
    <source>
        <dbReference type="EMBL" id="SMH42699.1"/>
    </source>
</evidence>
<protein>
    <recommendedName>
        <fullName evidence="1">DUF1214 domain-containing protein</fullName>
    </recommendedName>
</protein>
<dbReference type="SUPFAM" id="SSF160935">
    <property type="entry name" value="VPA0735-like"/>
    <property type="match status" value="1"/>
</dbReference>
<accession>A0A1X7NYQ6</accession>
<dbReference type="InterPro" id="IPR037049">
    <property type="entry name" value="DUF1214_C_sf"/>
</dbReference>
<dbReference type="RefSeq" id="WP_432416998.1">
    <property type="nucleotide sequence ID" value="NZ_FXBL01000004.1"/>
</dbReference>
<keyword evidence="3" id="KW-1185">Reference proteome</keyword>
<dbReference type="Pfam" id="PF06742">
    <property type="entry name" value="DUF1214"/>
    <property type="match status" value="1"/>
</dbReference>
<sequence>MTILLSSVIAVGGGAASAWYALESAEGVGALTVRGWTAYPNAGSPDADPYSKARVAREAELPLGRAEGIAFTTGRDSGGEPLRLSCTYRVEGQVPSARFWTLHVTGAGVARAAALPSQALMRESDGSVVLTASRHPSPGNWLALSGDGTMALVLTLYDTPVASNEDIAGTELPQVLRVGCDG</sequence>
<evidence type="ECO:0000313" key="3">
    <source>
        <dbReference type="Proteomes" id="UP000193083"/>
    </source>
</evidence>
<reference evidence="2 3" key="1">
    <citation type="submission" date="2017-04" db="EMBL/GenBank/DDBJ databases">
        <authorList>
            <person name="Afonso C.L."/>
            <person name="Miller P.J."/>
            <person name="Scott M.A."/>
            <person name="Spackman E."/>
            <person name="Goraichik I."/>
            <person name="Dimitrov K.M."/>
            <person name="Suarez D.L."/>
            <person name="Swayne D.E."/>
        </authorList>
    </citation>
    <scope>NUCLEOTIDE SEQUENCE [LARGE SCALE GENOMIC DNA]</scope>
    <source>
        <strain evidence="2 3">B5P</strain>
    </source>
</reference>
<proteinExistence type="predicted"/>
<dbReference type="Gene3D" id="2.60.120.600">
    <property type="entry name" value="Domain of unknown function DUF1214, C-terminal domain"/>
    <property type="match status" value="1"/>
</dbReference>
<gene>
    <name evidence="2" type="ORF">SAMN02982922_2779</name>
</gene>
<organism evidence="2 3">
    <name type="scientific">Mesorhizobium australicum</name>
    <dbReference type="NCBI Taxonomy" id="536018"/>
    <lineage>
        <taxon>Bacteria</taxon>
        <taxon>Pseudomonadati</taxon>
        <taxon>Pseudomonadota</taxon>
        <taxon>Alphaproteobacteria</taxon>
        <taxon>Hyphomicrobiales</taxon>
        <taxon>Phyllobacteriaceae</taxon>
        <taxon>Mesorhizobium</taxon>
    </lineage>
</organism>
<dbReference type="AlphaFoldDB" id="A0A1X7NYQ6"/>
<feature type="domain" description="DUF1214" evidence="1">
    <location>
        <begin position="67"/>
        <end position="159"/>
    </location>
</feature>